<dbReference type="GO" id="GO:0009055">
    <property type="term" value="F:electron transfer activity"/>
    <property type="evidence" value="ECO:0007669"/>
    <property type="project" value="InterPro"/>
</dbReference>
<reference evidence="11 12" key="1">
    <citation type="submission" date="2020-08" db="EMBL/GenBank/DDBJ databases">
        <title>Genomic Encyclopedia of Type Strains, Phase IV (KMG-IV): sequencing the most valuable type-strain genomes for metagenomic binning, comparative biology and taxonomic classification.</title>
        <authorList>
            <person name="Goeker M."/>
        </authorList>
    </citation>
    <scope>NUCLEOTIDE SEQUENCE [LARGE SCALE GENOMIC DNA]</scope>
    <source>
        <strain evidence="11 12">DSM 4491</strain>
    </source>
</reference>
<dbReference type="Gene3D" id="1.10.760.10">
    <property type="entry name" value="Cytochrome c-like domain"/>
    <property type="match status" value="1"/>
</dbReference>
<accession>A0A841QHC5</accession>
<gene>
    <name evidence="11" type="ORF">HNR55_002337</name>
</gene>
<keyword evidence="4" id="KW-0679">Respiratory chain</keyword>
<evidence type="ECO:0000256" key="3">
    <source>
        <dbReference type="ARBA" id="ARBA00022617"/>
    </source>
</evidence>
<evidence type="ECO:0000259" key="10">
    <source>
        <dbReference type="PROSITE" id="PS51007"/>
    </source>
</evidence>
<keyword evidence="9" id="KW-0732">Signal</keyword>
<evidence type="ECO:0000256" key="5">
    <source>
        <dbReference type="ARBA" id="ARBA00022723"/>
    </source>
</evidence>
<dbReference type="InterPro" id="IPR009056">
    <property type="entry name" value="Cyt_c-like_dom"/>
</dbReference>
<dbReference type="GO" id="GO:0005506">
    <property type="term" value="F:iron ion binding"/>
    <property type="evidence" value="ECO:0007669"/>
    <property type="project" value="InterPro"/>
</dbReference>
<keyword evidence="6" id="KW-0249">Electron transport</keyword>
<comment type="caution">
    <text evidence="11">The sequence shown here is derived from an EMBL/GenBank/DDBJ whole genome shotgun (WGS) entry which is preliminary data.</text>
</comment>
<dbReference type="InterPro" id="IPR036909">
    <property type="entry name" value="Cyt_c-like_dom_sf"/>
</dbReference>
<evidence type="ECO:0000256" key="4">
    <source>
        <dbReference type="ARBA" id="ARBA00022660"/>
    </source>
</evidence>
<dbReference type="PROSITE" id="PS51007">
    <property type="entry name" value="CYTC"/>
    <property type="match status" value="1"/>
</dbReference>
<evidence type="ECO:0000313" key="11">
    <source>
        <dbReference type="EMBL" id="MBB6457735.1"/>
    </source>
</evidence>
<evidence type="ECO:0000313" key="12">
    <source>
        <dbReference type="Proteomes" id="UP000578000"/>
    </source>
</evidence>
<keyword evidence="7 8" id="KW-0408">Iron</keyword>
<protein>
    <submittedName>
        <fullName evidence="11">Mono/diheme cytochrome c family protein</fullName>
    </submittedName>
</protein>
<dbReference type="EMBL" id="JACHIE010000010">
    <property type="protein sequence ID" value="MBB6457735.1"/>
    <property type="molecule type" value="Genomic_DNA"/>
</dbReference>
<name>A0A841QHC5_9PROT</name>
<evidence type="ECO:0000256" key="7">
    <source>
        <dbReference type="ARBA" id="ARBA00023004"/>
    </source>
</evidence>
<dbReference type="Pfam" id="PF13442">
    <property type="entry name" value="Cytochrome_CBB3"/>
    <property type="match status" value="1"/>
</dbReference>
<dbReference type="AlphaFoldDB" id="A0A841QHC5"/>
<feature type="domain" description="Cytochrome c" evidence="10">
    <location>
        <begin position="34"/>
        <end position="114"/>
    </location>
</feature>
<keyword evidence="12" id="KW-1185">Reference proteome</keyword>
<dbReference type="PANTHER" id="PTHR35008:SF9">
    <property type="entry name" value="CYTOCHROME C DOMAIN-CONTAINING PROTEIN"/>
    <property type="match status" value="1"/>
</dbReference>
<keyword evidence="5 8" id="KW-0479">Metal-binding</keyword>
<feature type="chain" id="PRO_5032678336" evidence="9">
    <location>
        <begin position="24"/>
        <end position="139"/>
    </location>
</feature>
<dbReference type="InterPro" id="IPR008168">
    <property type="entry name" value="Cyt_C_IC"/>
</dbReference>
<keyword evidence="3 8" id="KW-0349">Heme</keyword>
<feature type="signal peptide" evidence="9">
    <location>
        <begin position="1"/>
        <end position="23"/>
    </location>
</feature>
<evidence type="ECO:0000256" key="9">
    <source>
        <dbReference type="SAM" id="SignalP"/>
    </source>
</evidence>
<evidence type="ECO:0000256" key="6">
    <source>
        <dbReference type="ARBA" id="ARBA00022982"/>
    </source>
</evidence>
<dbReference type="PANTHER" id="PTHR35008">
    <property type="entry name" value="BLL4482 PROTEIN-RELATED"/>
    <property type="match status" value="1"/>
</dbReference>
<evidence type="ECO:0000256" key="2">
    <source>
        <dbReference type="ARBA" id="ARBA00022448"/>
    </source>
</evidence>
<dbReference type="SUPFAM" id="SSF46626">
    <property type="entry name" value="Cytochrome c"/>
    <property type="match status" value="1"/>
</dbReference>
<dbReference type="RefSeq" id="WP_166115562.1">
    <property type="nucleotide sequence ID" value="NZ_BAABDB010000010.1"/>
</dbReference>
<dbReference type="InterPro" id="IPR051459">
    <property type="entry name" value="Cytochrome_c-type_DH"/>
</dbReference>
<organism evidence="11 12">
    <name type="scientific">Acetobacter lovaniensis</name>
    <dbReference type="NCBI Taxonomy" id="104100"/>
    <lineage>
        <taxon>Bacteria</taxon>
        <taxon>Pseudomonadati</taxon>
        <taxon>Pseudomonadota</taxon>
        <taxon>Alphaproteobacteria</taxon>
        <taxon>Acetobacterales</taxon>
        <taxon>Acetobacteraceae</taxon>
        <taxon>Acetobacter</taxon>
    </lineage>
</organism>
<dbReference type="GO" id="GO:0020037">
    <property type="term" value="F:heme binding"/>
    <property type="evidence" value="ECO:0007669"/>
    <property type="project" value="InterPro"/>
</dbReference>
<proteinExistence type="predicted"/>
<sequence>MRKFLLLSALVAAAAVPAGFARADSASAISGKMEALPSGEAIYRHVCQSCHMAEGQGAVGAGAQIPALAHNPRLQVASYPATVILNGYGAMPWFSGLLNDQQIADVVDYVRTHFGNHYTDKLNPSEVALMRPHLTAEEQ</sequence>
<dbReference type="PRINTS" id="PR00605">
    <property type="entry name" value="CYTCHROMECIC"/>
</dbReference>
<evidence type="ECO:0000256" key="8">
    <source>
        <dbReference type="PROSITE-ProRule" id="PRU00433"/>
    </source>
</evidence>
<comment type="cofactor">
    <cofactor evidence="1">
        <name>heme c</name>
        <dbReference type="ChEBI" id="CHEBI:61717"/>
    </cofactor>
</comment>
<keyword evidence="2" id="KW-0813">Transport</keyword>
<dbReference type="Proteomes" id="UP000578000">
    <property type="component" value="Unassembled WGS sequence"/>
</dbReference>
<evidence type="ECO:0000256" key="1">
    <source>
        <dbReference type="ARBA" id="ARBA00001926"/>
    </source>
</evidence>